<reference evidence="1" key="1">
    <citation type="submission" date="2021-04" db="EMBL/GenBank/DDBJ databases">
        <authorList>
            <consortium name="Molecular Ecology Group"/>
        </authorList>
    </citation>
    <scope>NUCLEOTIDE SEQUENCE</scope>
</reference>
<gene>
    <name evidence="1" type="ORF">CUNI_LOCUS14289</name>
</gene>
<sequence>QKQKNYELEHFPTQKQNKSQVTSLLSCCWERWLVNILRWRLRSQLSRFDVQNTCWKRVHDKSRCDLAVLLLSDTFALKVHDLWVIGLFVTFPFLLKCISYHQANF</sequence>
<evidence type="ECO:0000313" key="2">
    <source>
        <dbReference type="Proteomes" id="UP000678393"/>
    </source>
</evidence>
<name>A0A8S3ZQG1_9EUPU</name>
<protein>
    <submittedName>
        <fullName evidence="1">Uncharacterized protein</fullName>
    </submittedName>
</protein>
<organism evidence="1 2">
    <name type="scientific">Candidula unifasciata</name>
    <dbReference type="NCBI Taxonomy" id="100452"/>
    <lineage>
        <taxon>Eukaryota</taxon>
        <taxon>Metazoa</taxon>
        <taxon>Spiralia</taxon>
        <taxon>Lophotrochozoa</taxon>
        <taxon>Mollusca</taxon>
        <taxon>Gastropoda</taxon>
        <taxon>Heterobranchia</taxon>
        <taxon>Euthyneura</taxon>
        <taxon>Panpulmonata</taxon>
        <taxon>Eupulmonata</taxon>
        <taxon>Stylommatophora</taxon>
        <taxon>Helicina</taxon>
        <taxon>Helicoidea</taxon>
        <taxon>Geomitridae</taxon>
        <taxon>Candidula</taxon>
    </lineage>
</organism>
<feature type="non-terminal residue" evidence="1">
    <location>
        <position position="105"/>
    </location>
</feature>
<evidence type="ECO:0000313" key="1">
    <source>
        <dbReference type="EMBL" id="CAG5128731.1"/>
    </source>
</evidence>
<comment type="caution">
    <text evidence="1">The sequence shown here is derived from an EMBL/GenBank/DDBJ whole genome shotgun (WGS) entry which is preliminary data.</text>
</comment>
<accession>A0A8S3ZQG1</accession>
<dbReference type="AlphaFoldDB" id="A0A8S3ZQG1"/>
<proteinExistence type="predicted"/>
<keyword evidence="2" id="KW-1185">Reference proteome</keyword>
<dbReference type="EMBL" id="CAJHNH020003192">
    <property type="protein sequence ID" value="CAG5128731.1"/>
    <property type="molecule type" value="Genomic_DNA"/>
</dbReference>
<dbReference type="Proteomes" id="UP000678393">
    <property type="component" value="Unassembled WGS sequence"/>
</dbReference>